<keyword evidence="4" id="KW-0560">Oxidoreductase</keyword>
<evidence type="ECO:0000256" key="2">
    <source>
        <dbReference type="ARBA" id="ARBA00022723"/>
    </source>
</evidence>
<evidence type="ECO:0000259" key="6">
    <source>
        <dbReference type="PROSITE" id="PS51471"/>
    </source>
</evidence>
<proteinExistence type="predicted"/>
<evidence type="ECO:0000256" key="3">
    <source>
        <dbReference type="ARBA" id="ARBA00022964"/>
    </source>
</evidence>
<evidence type="ECO:0000313" key="7">
    <source>
        <dbReference type="EMBL" id="QPB08043.1"/>
    </source>
</evidence>
<evidence type="ECO:0000256" key="4">
    <source>
        <dbReference type="ARBA" id="ARBA00023002"/>
    </source>
</evidence>
<dbReference type="PANTHER" id="PTHR10869:SF246">
    <property type="entry name" value="TRANSMEMBRANE PROLYL 4-HYDROXYLASE"/>
    <property type="match status" value="1"/>
</dbReference>
<keyword evidence="5" id="KW-0408">Iron</keyword>
<feature type="domain" description="Fe2OG dioxygenase" evidence="6">
    <location>
        <begin position="97"/>
        <end position="191"/>
    </location>
</feature>
<dbReference type="InterPro" id="IPR045054">
    <property type="entry name" value="P4HA-like"/>
</dbReference>
<reference evidence="7" key="1">
    <citation type="submission" date="2020-10" db="EMBL/GenBank/DDBJ databases">
        <title>The Isolation and Genome Sequence of a Novel Cyanophage S-H38 from the Yellow Sea, China.</title>
        <authorList>
            <person name="Jiang T."/>
        </authorList>
    </citation>
    <scope>NUCLEOTIDE SEQUENCE</scope>
</reference>
<dbReference type="InterPro" id="IPR044862">
    <property type="entry name" value="Pro_4_hyd_alph_FE2OG_OXY"/>
</dbReference>
<dbReference type="GO" id="GO:0031418">
    <property type="term" value="F:L-ascorbic acid binding"/>
    <property type="evidence" value="ECO:0007669"/>
    <property type="project" value="InterPro"/>
</dbReference>
<dbReference type="GeneID" id="77946739"/>
<dbReference type="InterPro" id="IPR005123">
    <property type="entry name" value="Oxoglu/Fe-dep_dioxygenase_dom"/>
</dbReference>
<comment type="cofactor">
    <cofactor evidence="1">
        <name>L-ascorbate</name>
        <dbReference type="ChEBI" id="CHEBI:38290"/>
    </cofactor>
</comment>
<dbReference type="EMBL" id="MW117965">
    <property type="protein sequence ID" value="QPB08043.1"/>
    <property type="molecule type" value="Genomic_DNA"/>
</dbReference>
<name>A0A873WD86_9CAUD</name>
<evidence type="ECO:0000313" key="8">
    <source>
        <dbReference type="Proteomes" id="UP000663144"/>
    </source>
</evidence>
<dbReference type="Pfam" id="PF13640">
    <property type="entry name" value="2OG-FeII_Oxy_3"/>
    <property type="match status" value="1"/>
</dbReference>
<dbReference type="PANTHER" id="PTHR10869">
    <property type="entry name" value="PROLYL 4-HYDROXYLASE ALPHA SUBUNIT"/>
    <property type="match status" value="1"/>
</dbReference>
<dbReference type="GO" id="GO:0004656">
    <property type="term" value="F:procollagen-proline 4-dioxygenase activity"/>
    <property type="evidence" value="ECO:0007669"/>
    <property type="project" value="TreeGrafter"/>
</dbReference>
<dbReference type="InterPro" id="IPR006620">
    <property type="entry name" value="Pro_4_hyd_alph"/>
</dbReference>
<organism evidence="7 8">
    <name type="scientific">Synechococcus phage S-H38</name>
    <dbReference type="NCBI Taxonomy" id="2783673"/>
    <lineage>
        <taxon>Viruses</taxon>
        <taxon>Duplodnaviria</taxon>
        <taxon>Heunggongvirae</taxon>
        <taxon>Uroviricota</taxon>
        <taxon>Caudoviricetes</taxon>
        <taxon>Pantevenvirales</taxon>
        <taxon>Kyanoviridae</taxon>
        <taxon>Yellowseavirus</taxon>
        <taxon>Yellowseavirus thirtyeight</taxon>
    </lineage>
</organism>
<keyword evidence="8" id="KW-1185">Reference proteome</keyword>
<dbReference type="GO" id="GO:0005506">
    <property type="term" value="F:iron ion binding"/>
    <property type="evidence" value="ECO:0007669"/>
    <property type="project" value="InterPro"/>
</dbReference>
<keyword evidence="2" id="KW-0479">Metal-binding</keyword>
<dbReference type="SMART" id="SM00702">
    <property type="entry name" value="P4Hc"/>
    <property type="match status" value="1"/>
</dbReference>
<evidence type="ECO:0000256" key="5">
    <source>
        <dbReference type="ARBA" id="ARBA00023004"/>
    </source>
</evidence>
<dbReference type="Proteomes" id="UP000663144">
    <property type="component" value="Segment"/>
</dbReference>
<sequence length="192" mass="22580">MKLNEYVRIYDDVIDERFCKDLINIFETNPDRHDVVDRQQTPKFTQFNFTEYAMKEGGDASKEDKQIHQRLSTAFLNMFGLYKVDLTLVDEVPSRYALEQIRIKKYKKGGDEQYREHVDVGNHNSARRFFAALLYLTDHTHEGETVFPQLNISVEPKPGRMVVFPPLWMFPHAGLPVRAEDKYIISTYAHYL</sequence>
<keyword evidence="3" id="KW-0223">Dioxygenase</keyword>
<dbReference type="RefSeq" id="YP_010670534.1">
    <property type="nucleotide sequence ID" value="NC_070964.1"/>
</dbReference>
<evidence type="ECO:0000256" key="1">
    <source>
        <dbReference type="ARBA" id="ARBA00001961"/>
    </source>
</evidence>
<protein>
    <submittedName>
        <fullName evidence="7">2OG-Fe(II) oxygenase</fullName>
    </submittedName>
</protein>
<dbReference type="KEGG" id="vg:77946739"/>
<dbReference type="Gene3D" id="2.60.120.620">
    <property type="entry name" value="q2cbj1_9rhob like domain"/>
    <property type="match status" value="1"/>
</dbReference>
<accession>A0A873WD86</accession>
<dbReference type="PROSITE" id="PS51471">
    <property type="entry name" value="FE2OG_OXY"/>
    <property type="match status" value="1"/>
</dbReference>